<comment type="caution">
    <text evidence="2">The sequence shown here is derived from an EMBL/GenBank/DDBJ whole genome shotgun (WGS) entry which is preliminary data.</text>
</comment>
<dbReference type="Pfam" id="PF07693">
    <property type="entry name" value="KAP_NTPase"/>
    <property type="match status" value="1"/>
</dbReference>
<reference evidence="3" key="1">
    <citation type="journal article" date="2019" name="Int. J. Syst. Evol. Microbiol.">
        <title>The Global Catalogue of Microorganisms (GCM) 10K type strain sequencing project: providing services to taxonomists for standard genome sequencing and annotation.</title>
        <authorList>
            <consortium name="The Broad Institute Genomics Platform"/>
            <consortium name="The Broad Institute Genome Sequencing Center for Infectious Disease"/>
            <person name="Wu L."/>
            <person name="Ma J."/>
        </authorList>
    </citation>
    <scope>NUCLEOTIDE SEQUENCE [LARGE SCALE GENOMIC DNA]</scope>
    <source>
        <strain evidence="3">CGMCC 4.7152</strain>
    </source>
</reference>
<dbReference type="RefSeq" id="WP_380128898.1">
    <property type="nucleotide sequence ID" value="NZ_JBHSIU010000130.1"/>
</dbReference>
<dbReference type="EMBL" id="JBHSIU010000130">
    <property type="protein sequence ID" value="MFC5008245.1"/>
    <property type="molecule type" value="Genomic_DNA"/>
</dbReference>
<evidence type="ECO:0000313" key="2">
    <source>
        <dbReference type="EMBL" id="MFC5008245.1"/>
    </source>
</evidence>
<evidence type="ECO:0000313" key="3">
    <source>
        <dbReference type="Proteomes" id="UP001595912"/>
    </source>
</evidence>
<keyword evidence="3" id="KW-1185">Reference proteome</keyword>
<feature type="domain" description="KAP NTPase" evidence="1">
    <location>
        <begin position="4"/>
        <end position="50"/>
    </location>
</feature>
<proteinExistence type="predicted"/>
<dbReference type="InterPro" id="IPR011646">
    <property type="entry name" value="KAP_P-loop"/>
</dbReference>
<organism evidence="2 3">
    <name type="scientific">Dactylosporangium cerinum</name>
    <dbReference type="NCBI Taxonomy" id="1434730"/>
    <lineage>
        <taxon>Bacteria</taxon>
        <taxon>Bacillati</taxon>
        <taxon>Actinomycetota</taxon>
        <taxon>Actinomycetes</taxon>
        <taxon>Micromonosporales</taxon>
        <taxon>Micromonosporaceae</taxon>
        <taxon>Dactylosporangium</taxon>
    </lineage>
</organism>
<protein>
    <submittedName>
        <fullName evidence="2">P-loop NTPase fold protein</fullName>
    </submittedName>
</protein>
<name>A0ABV9WKS3_9ACTN</name>
<dbReference type="Proteomes" id="UP001595912">
    <property type="component" value="Unassembled WGS sequence"/>
</dbReference>
<sequence length="79" mass="8857">MPQKEADRIGGKNARLVFFADDLDRCEPDHIIDLIESVKPFLDLSNAFVVPAIAKEPNPRKSLYLFLEQAAFLRGASAR</sequence>
<accession>A0ABV9WKS3</accession>
<evidence type="ECO:0000259" key="1">
    <source>
        <dbReference type="Pfam" id="PF07693"/>
    </source>
</evidence>
<gene>
    <name evidence="2" type="ORF">ACFPIJ_61840</name>
</gene>